<name>A0AA88CTJ8_FICCA</name>
<gene>
    <name evidence="2" type="ORF">TIFTF001_041548</name>
</gene>
<comment type="caution">
    <text evidence="2">The sequence shown here is derived from an EMBL/GenBank/DDBJ whole genome shotgun (WGS) entry which is preliminary data.</text>
</comment>
<reference evidence="2" key="1">
    <citation type="submission" date="2023-07" db="EMBL/GenBank/DDBJ databases">
        <title>draft genome sequence of fig (Ficus carica).</title>
        <authorList>
            <person name="Takahashi T."/>
            <person name="Nishimura K."/>
        </authorList>
    </citation>
    <scope>NUCLEOTIDE SEQUENCE</scope>
</reference>
<feature type="chain" id="PRO_5041655281" evidence="1">
    <location>
        <begin position="18"/>
        <end position="131"/>
    </location>
</feature>
<keyword evidence="1" id="KW-0732">Signal</keyword>
<keyword evidence="3" id="KW-1185">Reference proteome</keyword>
<dbReference type="Proteomes" id="UP001187192">
    <property type="component" value="Unassembled WGS sequence"/>
</dbReference>
<dbReference type="EMBL" id="BTGU01001905">
    <property type="protein sequence ID" value="GMN31120.1"/>
    <property type="molecule type" value="Genomic_DNA"/>
</dbReference>
<organism evidence="2 3">
    <name type="scientific">Ficus carica</name>
    <name type="common">Common fig</name>
    <dbReference type="NCBI Taxonomy" id="3494"/>
    <lineage>
        <taxon>Eukaryota</taxon>
        <taxon>Viridiplantae</taxon>
        <taxon>Streptophyta</taxon>
        <taxon>Embryophyta</taxon>
        <taxon>Tracheophyta</taxon>
        <taxon>Spermatophyta</taxon>
        <taxon>Magnoliopsida</taxon>
        <taxon>eudicotyledons</taxon>
        <taxon>Gunneridae</taxon>
        <taxon>Pentapetalae</taxon>
        <taxon>rosids</taxon>
        <taxon>fabids</taxon>
        <taxon>Rosales</taxon>
        <taxon>Moraceae</taxon>
        <taxon>Ficeae</taxon>
        <taxon>Ficus</taxon>
    </lineage>
</organism>
<sequence>MSWLFLLGGFFATGLLGQQGPKRAAIRERNQGGNKSFGGWKLQQLWGGFAAAWWPNLGLGKQQELDFNPPFQPAVVKEEKGEERAAKLLVVRKEHKLIEYDTQRCPSKLELITGHSSFKQGKYNHRLQHRL</sequence>
<evidence type="ECO:0000256" key="1">
    <source>
        <dbReference type="SAM" id="SignalP"/>
    </source>
</evidence>
<evidence type="ECO:0000313" key="2">
    <source>
        <dbReference type="EMBL" id="GMN31120.1"/>
    </source>
</evidence>
<proteinExistence type="predicted"/>
<evidence type="ECO:0000313" key="3">
    <source>
        <dbReference type="Proteomes" id="UP001187192"/>
    </source>
</evidence>
<dbReference type="AlphaFoldDB" id="A0AA88CTJ8"/>
<protein>
    <submittedName>
        <fullName evidence="2">Uncharacterized protein</fullName>
    </submittedName>
</protein>
<feature type="signal peptide" evidence="1">
    <location>
        <begin position="1"/>
        <end position="17"/>
    </location>
</feature>
<accession>A0AA88CTJ8</accession>